<feature type="region of interest" description="Disordered" evidence="6">
    <location>
        <begin position="605"/>
        <end position="624"/>
    </location>
</feature>
<comment type="similarity">
    <text evidence="2">Belongs to the sulfatase family.</text>
</comment>
<feature type="compositionally biased region" description="Polar residues" evidence="6">
    <location>
        <begin position="612"/>
        <end position="624"/>
    </location>
</feature>
<evidence type="ECO:0000256" key="1">
    <source>
        <dbReference type="ARBA" id="ARBA00001913"/>
    </source>
</evidence>
<dbReference type="PROSITE" id="PS00523">
    <property type="entry name" value="SULFATASE_1"/>
    <property type="match status" value="1"/>
</dbReference>
<dbReference type="GO" id="GO:0005539">
    <property type="term" value="F:glycosaminoglycan binding"/>
    <property type="evidence" value="ECO:0007669"/>
    <property type="project" value="TreeGrafter"/>
</dbReference>
<sequence>MEYMPKALDIFRKNGAEFVNAIVTTPICCPSRTSILTGLYVHNHHVHSNNDNCTGPYWRSMLEPSRTFAVHVRNAGYKTAHFGKYLNEYNGSYVPQGWDEWMGLVKNSRFYNYTLNYNGVKIKHGSDYKADYLTDLIVNDSLAFLQKHFDNIRNDNFPEPIFAVLSFPAPHGPEDPAPQFSSWFANVTSHRTPSWNYAPNPDKQWILQHTGKMEPIHVAFTDLLHRRRLQTLQSIDDGISKIFNGLVSLKQISNTFMLYTSDHGYHLGQFGLIKGKSMPYDFDLRVPYFVRGPGVRGGAKIKDLVLNIDIAPTILDMAGVCPDISEADGRSILPLLENDYNKSRGLRPKLLKLRDRLMRQEETFSKEMKIEKACKLEDYAFPCKEGQHWTCKRDDYLKRYRIFKCRNFNFLSCDCHEKRIKRHLDNKQIGTNHHENKFADIDDSFIESLIDDSSDVDNEESFSEIQIETWENEFLTYLSQKEIIDSPWYQGRFDAVENSTSESATFDLDQSYEASRMKRDANLSKRRKNHHRKNKRRGLTVFIRKCWLSSTNKSRHGYCKKRYTNMVDWNSDMAALDSQIKHLRSKLQGMIDAKKLLKKKKPNDDFVEKNENSQSYGNTKTNAVKHSTSRCSCPNFANHPLKQKESVNDLSYADLVAIADERRKFKNMEKSVENDKANLKFKKSGGGRKKKNQRGNSSSTSSAKKYCSVHDLNCFTHDNNHWKTAPRWTLGPFCFCQNANNNTYWCLRTVNATHDFLYCEFVTGFVSFYDMSRDKYQLHNVVYTLSYPILEQLSSQLEKLRNCQGRKDCSRYE</sequence>
<feature type="compositionally biased region" description="Basic residues" evidence="6">
    <location>
        <begin position="679"/>
        <end position="693"/>
    </location>
</feature>
<evidence type="ECO:0000313" key="9">
    <source>
        <dbReference type="WBParaSite" id="nRc.2.0.1.t08543-RA"/>
    </source>
</evidence>
<keyword evidence="8" id="KW-1185">Reference proteome</keyword>
<dbReference type="OMA" id="GEACACD"/>
<proteinExistence type="inferred from homology"/>
<organism evidence="8 9">
    <name type="scientific">Romanomermis culicivorax</name>
    <name type="common">Nematode worm</name>
    <dbReference type="NCBI Taxonomy" id="13658"/>
    <lineage>
        <taxon>Eukaryota</taxon>
        <taxon>Metazoa</taxon>
        <taxon>Ecdysozoa</taxon>
        <taxon>Nematoda</taxon>
        <taxon>Enoplea</taxon>
        <taxon>Dorylaimia</taxon>
        <taxon>Mermithida</taxon>
        <taxon>Mermithoidea</taxon>
        <taxon>Mermithidae</taxon>
        <taxon>Romanomermis</taxon>
    </lineage>
</organism>
<dbReference type="AlphaFoldDB" id="A0A915I338"/>
<evidence type="ECO:0000259" key="7">
    <source>
        <dbReference type="Pfam" id="PF00884"/>
    </source>
</evidence>
<dbReference type="CDD" id="cd16147">
    <property type="entry name" value="G6S"/>
    <property type="match status" value="1"/>
</dbReference>
<dbReference type="InterPro" id="IPR024607">
    <property type="entry name" value="Sulfatase_CS"/>
</dbReference>
<dbReference type="InterPro" id="IPR000917">
    <property type="entry name" value="Sulfatase_N"/>
</dbReference>
<evidence type="ECO:0000256" key="2">
    <source>
        <dbReference type="ARBA" id="ARBA00008779"/>
    </source>
</evidence>
<dbReference type="Pfam" id="PF00884">
    <property type="entry name" value="Sulfatase"/>
    <property type="match status" value="1"/>
</dbReference>
<feature type="region of interest" description="Disordered" evidence="6">
    <location>
        <begin position="676"/>
        <end position="703"/>
    </location>
</feature>
<feature type="domain" description="Sulfatase N-terminal" evidence="7">
    <location>
        <begin position="7"/>
        <end position="320"/>
    </location>
</feature>
<keyword evidence="5" id="KW-0325">Glycoprotein</keyword>
<comment type="cofactor">
    <cofactor evidence="1">
        <name>Ca(2+)</name>
        <dbReference type="ChEBI" id="CHEBI:29108"/>
    </cofactor>
</comment>
<dbReference type="InterPro" id="IPR017850">
    <property type="entry name" value="Alkaline_phosphatase_core_sf"/>
</dbReference>
<keyword evidence="4" id="KW-0378">Hydrolase</keyword>
<name>A0A915I338_ROMCU</name>
<dbReference type="WBParaSite" id="nRc.2.0.1.t08543-RA">
    <property type="protein sequence ID" value="nRc.2.0.1.t08543-RA"/>
    <property type="gene ID" value="nRc.2.0.1.g08543"/>
</dbReference>
<dbReference type="GO" id="GO:0008449">
    <property type="term" value="F:N-acetylglucosamine-6-sulfatase activity"/>
    <property type="evidence" value="ECO:0007669"/>
    <property type="project" value="TreeGrafter"/>
</dbReference>
<dbReference type="Gene3D" id="3.40.720.10">
    <property type="entry name" value="Alkaline Phosphatase, subunit A"/>
    <property type="match status" value="1"/>
</dbReference>
<evidence type="ECO:0000256" key="3">
    <source>
        <dbReference type="ARBA" id="ARBA00022729"/>
    </source>
</evidence>
<reference evidence="9" key="1">
    <citation type="submission" date="2022-11" db="UniProtKB">
        <authorList>
            <consortium name="WormBaseParasite"/>
        </authorList>
    </citation>
    <scope>IDENTIFICATION</scope>
</reference>
<evidence type="ECO:0000256" key="4">
    <source>
        <dbReference type="ARBA" id="ARBA00022801"/>
    </source>
</evidence>
<dbReference type="Proteomes" id="UP000887565">
    <property type="component" value="Unplaced"/>
</dbReference>
<protein>
    <submittedName>
        <fullName evidence="9">Sulfatase N-terminal domain-containing protein</fullName>
    </submittedName>
</protein>
<keyword evidence="3" id="KW-0732">Signal</keyword>
<dbReference type="PANTHER" id="PTHR43108">
    <property type="entry name" value="N-ACETYLGLUCOSAMINE-6-SULFATASE FAMILY MEMBER"/>
    <property type="match status" value="1"/>
</dbReference>
<evidence type="ECO:0000256" key="5">
    <source>
        <dbReference type="ARBA" id="ARBA00023180"/>
    </source>
</evidence>
<evidence type="ECO:0000313" key="8">
    <source>
        <dbReference type="Proteomes" id="UP000887565"/>
    </source>
</evidence>
<dbReference type="PANTHER" id="PTHR43108:SF16">
    <property type="entry name" value="EXTRACELLULAR SULFATASE SULF-1 HOMOLOG"/>
    <property type="match status" value="1"/>
</dbReference>
<accession>A0A915I338</accession>
<dbReference type="SUPFAM" id="SSF53649">
    <property type="entry name" value="Alkaline phosphatase-like"/>
    <property type="match status" value="2"/>
</dbReference>
<evidence type="ECO:0000256" key="6">
    <source>
        <dbReference type="SAM" id="MobiDB-lite"/>
    </source>
</evidence>